<dbReference type="AlphaFoldDB" id="A0A2Z7BVD2"/>
<evidence type="ECO:0000256" key="1">
    <source>
        <dbReference type="SAM" id="Coils"/>
    </source>
</evidence>
<name>A0A2Z7BVD2_9LAMI</name>
<gene>
    <name evidence="3" type="ORF">F511_39546</name>
</gene>
<accession>A0A2Z7BVD2</accession>
<sequence length="371" mass="41449">MASSLLSNTNQVFFDSVLAMDNAGMVAMFEALVASGLKGLATLQSEELYAKEERVLTWVETDSVLIAIQRRGFIIAKNRELLLRKFLVVRRSNFVSGTPTSAIDLKVLDLLTAAHHFALKELLRKIREQKLQSMDEDTQLSLPPPVDQIPLPSTVLQLFQNHLPNSGPLFLGCLLITRRILGGWVILRAKFCPKSIIEKALLDALYQKDQAFRGLIKSVCQEAQNQADVFSIKLEAARAQNACLLTDLADTRKEVKDQKAEIFKEMDERLATIRNDLLDFREQAQENHLNLSTQLGFLVDYINRGGDAKKGESGSSRPQPPPDDQSRPSGGSGSSSRRRDDRSGSKRHSSSGVCGPYKRDAEYWIFGKNQF</sequence>
<evidence type="ECO:0000256" key="2">
    <source>
        <dbReference type="SAM" id="MobiDB-lite"/>
    </source>
</evidence>
<proteinExistence type="predicted"/>
<keyword evidence="4" id="KW-1185">Reference proteome</keyword>
<keyword evidence="1" id="KW-0175">Coiled coil</keyword>
<protein>
    <submittedName>
        <fullName evidence="3">Uncharacterized protein</fullName>
    </submittedName>
</protein>
<reference evidence="3 4" key="1">
    <citation type="journal article" date="2015" name="Proc. Natl. Acad. Sci. U.S.A.">
        <title>The resurrection genome of Boea hygrometrica: A blueprint for survival of dehydration.</title>
        <authorList>
            <person name="Xiao L."/>
            <person name="Yang G."/>
            <person name="Zhang L."/>
            <person name="Yang X."/>
            <person name="Zhao S."/>
            <person name="Ji Z."/>
            <person name="Zhou Q."/>
            <person name="Hu M."/>
            <person name="Wang Y."/>
            <person name="Chen M."/>
            <person name="Xu Y."/>
            <person name="Jin H."/>
            <person name="Xiao X."/>
            <person name="Hu G."/>
            <person name="Bao F."/>
            <person name="Hu Y."/>
            <person name="Wan P."/>
            <person name="Li L."/>
            <person name="Deng X."/>
            <person name="Kuang T."/>
            <person name="Xiang C."/>
            <person name="Zhu J.K."/>
            <person name="Oliver M.J."/>
            <person name="He Y."/>
        </authorList>
    </citation>
    <scope>NUCLEOTIDE SEQUENCE [LARGE SCALE GENOMIC DNA]</scope>
    <source>
        <strain evidence="4">cv. XS01</strain>
    </source>
</reference>
<dbReference type="Proteomes" id="UP000250235">
    <property type="component" value="Unassembled WGS sequence"/>
</dbReference>
<evidence type="ECO:0000313" key="3">
    <source>
        <dbReference type="EMBL" id="KZV38531.1"/>
    </source>
</evidence>
<organism evidence="3 4">
    <name type="scientific">Dorcoceras hygrometricum</name>
    <dbReference type="NCBI Taxonomy" id="472368"/>
    <lineage>
        <taxon>Eukaryota</taxon>
        <taxon>Viridiplantae</taxon>
        <taxon>Streptophyta</taxon>
        <taxon>Embryophyta</taxon>
        <taxon>Tracheophyta</taxon>
        <taxon>Spermatophyta</taxon>
        <taxon>Magnoliopsida</taxon>
        <taxon>eudicotyledons</taxon>
        <taxon>Gunneridae</taxon>
        <taxon>Pentapetalae</taxon>
        <taxon>asterids</taxon>
        <taxon>lamiids</taxon>
        <taxon>Lamiales</taxon>
        <taxon>Gesneriaceae</taxon>
        <taxon>Didymocarpoideae</taxon>
        <taxon>Trichosporeae</taxon>
        <taxon>Loxocarpinae</taxon>
        <taxon>Dorcoceras</taxon>
    </lineage>
</organism>
<evidence type="ECO:0000313" key="4">
    <source>
        <dbReference type="Proteomes" id="UP000250235"/>
    </source>
</evidence>
<dbReference type="EMBL" id="KV001810">
    <property type="protein sequence ID" value="KZV38531.1"/>
    <property type="molecule type" value="Genomic_DNA"/>
</dbReference>
<feature type="region of interest" description="Disordered" evidence="2">
    <location>
        <begin position="307"/>
        <end position="356"/>
    </location>
</feature>
<feature type="coiled-coil region" evidence="1">
    <location>
        <begin position="220"/>
        <end position="254"/>
    </location>
</feature>